<proteinExistence type="predicted"/>
<accession>A0A5B0DU22</accession>
<name>A0A5B0DU22_9HYPH</name>
<comment type="caution">
    <text evidence="1">The sequence shown here is derived from an EMBL/GenBank/DDBJ whole genome shotgun (WGS) entry which is preliminary data.</text>
</comment>
<gene>
    <name evidence="1" type="ORF">FPY71_07220</name>
</gene>
<sequence length="123" mass="13247">MSQIFDYSQSQQDADELIREFGQVGAIRVLEERSDWDDFPASVTDHACSLVVLPIDLQSTGYDVAGTLIKSGDVQILVSVVGLTVTPSTVNSVVTANGVFNIVRVNTLSPSGMPVLHDIVGRR</sequence>
<dbReference type="AlphaFoldDB" id="A0A5B0DU22"/>
<protein>
    <submittedName>
        <fullName evidence="1">Uncharacterized protein</fullName>
    </submittedName>
</protein>
<organism evidence="1 2">
    <name type="scientific">Aureimonas fodinaquatilis</name>
    <dbReference type="NCBI Taxonomy" id="2565783"/>
    <lineage>
        <taxon>Bacteria</taxon>
        <taxon>Pseudomonadati</taxon>
        <taxon>Pseudomonadota</taxon>
        <taxon>Alphaproteobacteria</taxon>
        <taxon>Hyphomicrobiales</taxon>
        <taxon>Aurantimonadaceae</taxon>
        <taxon>Aureimonas</taxon>
    </lineage>
</organism>
<reference evidence="1 2" key="1">
    <citation type="submission" date="2019-08" db="EMBL/GenBank/DDBJ databases">
        <title>Aureimonas fodiniaquatilis sp. nov., isolated from a coal mine wastewater.</title>
        <authorList>
            <person name="Kim W."/>
        </authorList>
    </citation>
    <scope>NUCLEOTIDE SEQUENCE [LARGE SCALE GENOMIC DNA]</scope>
    <source>
        <strain evidence="1 2">CAU 1482</strain>
    </source>
</reference>
<dbReference type="EMBL" id="VTWH01000002">
    <property type="protein sequence ID" value="KAA0970307.1"/>
    <property type="molecule type" value="Genomic_DNA"/>
</dbReference>
<dbReference type="OrthoDB" id="7205619at2"/>
<evidence type="ECO:0000313" key="2">
    <source>
        <dbReference type="Proteomes" id="UP000324738"/>
    </source>
</evidence>
<dbReference type="RefSeq" id="WP_149299164.1">
    <property type="nucleotide sequence ID" value="NZ_VTWH01000002.1"/>
</dbReference>
<keyword evidence="2" id="KW-1185">Reference proteome</keyword>
<dbReference type="Proteomes" id="UP000324738">
    <property type="component" value="Unassembled WGS sequence"/>
</dbReference>
<evidence type="ECO:0000313" key="1">
    <source>
        <dbReference type="EMBL" id="KAA0970307.1"/>
    </source>
</evidence>